<feature type="transmembrane region" description="Helical" evidence="1">
    <location>
        <begin position="20"/>
        <end position="44"/>
    </location>
</feature>
<dbReference type="EMBL" id="PEIB01000027">
    <property type="protein sequence ID" value="RXJ72023.1"/>
    <property type="molecule type" value="Genomic_DNA"/>
</dbReference>
<comment type="caution">
    <text evidence="2">The sequence shown here is derived from an EMBL/GenBank/DDBJ whole genome shotgun (WGS) entry which is preliminary data.</text>
</comment>
<sequence>MKELNKNEIKNVNGGLGPLVIPVAKAVVSVIGGVSGAAALGYVLGKKLRD</sequence>
<dbReference type="RefSeq" id="WP_129123428.1">
    <property type="nucleotide sequence ID" value="NZ_PEIB01000027.1"/>
</dbReference>
<evidence type="ECO:0000313" key="4">
    <source>
        <dbReference type="Proteomes" id="UP000290287"/>
    </source>
</evidence>
<accession>A0A4Q0YNJ0</accession>
<keyword evidence="1" id="KW-1133">Transmembrane helix</keyword>
<gene>
    <name evidence="2" type="ORF">CS022_17980</name>
    <name evidence="3" type="ORF">CS022_18260</name>
</gene>
<evidence type="ECO:0000313" key="3">
    <source>
        <dbReference type="EMBL" id="RXJ72070.1"/>
    </source>
</evidence>
<reference evidence="2 4" key="1">
    <citation type="submission" date="2017-10" db="EMBL/GenBank/DDBJ databases">
        <title>Nyctiphanis sp. nov., isolated from the stomach of the euphausiid Nyctiphanes simplex (Hansen, 1911) in the Gulf of California.</title>
        <authorList>
            <person name="Gomez-Gil B."/>
            <person name="Aguilar-Mendez M."/>
            <person name="Lopez-Cortes A."/>
            <person name="Gomez-Gutierrez J."/>
            <person name="Roque A."/>
            <person name="Lang E."/>
            <person name="Gonzalez-Castillo A."/>
        </authorList>
    </citation>
    <scope>NUCLEOTIDE SEQUENCE [LARGE SCALE GENOMIC DNA]</scope>
    <source>
        <strain evidence="2 4">CAIM 600</strain>
    </source>
</reference>
<keyword evidence="1" id="KW-0472">Membrane</keyword>
<keyword evidence="4" id="KW-1185">Reference proteome</keyword>
<evidence type="ECO:0000313" key="2">
    <source>
        <dbReference type="EMBL" id="RXJ72023.1"/>
    </source>
</evidence>
<keyword evidence="1" id="KW-0812">Transmembrane</keyword>
<dbReference type="InterPro" id="IPR023991">
    <property type="entry name" value="Bacteriocin_IIb_lactobn/cerein"/>
</dbReference>
<dbReference type="AlphaFoldDB" id="A0A4Q0YNJ0"/>
<proteinExistence type="predicted"/>
<dbReference type="Proteomes" id="UP000290287">
    <property type="component" value="Unassembled WGS sequence"/>
</dbReference>
<evidence type="ECO:0008006" key="5">
    <source>
        <dbReference type="Google" id="ProtNLM"/>
    </source>
</evidence>
<evidence type="ECO:0000256" key="1">
    <source>
        <dbReference type="SAM" id="Phobius"/>
    </source>
</evidence>
<protein>
    <recommendedName>
        <fullName evidence="5">Class IIb bacteriocin, lactobin A/cerein 7B family</fullName>
    </recommendedName>
</protein>
<organism evidence="2 4">
    <name type="scientific">Veronia nyctiphanis</name>
    <dbReference type="NCBI Taxonomy" id="1278244"/>
    <lineage>
        <taxon>Bacteria</taxon>
        <taxon>Pseudomonadati</taxon>
        <taxon>Pseudomonadota</taxon>
        <taxon>Gammaproteobacteria</taxon>
        <taxon>Vibrionales</taxon>
        <taxon>Vibrionaceae</taxon>
        <taxon>Veronia</taxon>
    </lineage>
</organism>
<dbReference type="EMBL" id="PEIB01000027">
    <property type="protein sequence ID" value="RXJ72070.1"/>
    <property type="molecule type" value="Genomic_DNA"/>
</dbReference>
<dbReference type="NCBIfam" id="TIGR03949">
    <property type="entry name" value="bact_IIb_cerein"/>
    <property type="match status" value="1"/>
</dbReference>
<name>A0A4Q0YNJ0_9GAMM</name>